<dbReference type="Proteomes" id="UP000190744">
    <property type="component" value="Unassembled WGS sequence"/>
</dbReference>
<feature type="compositionally biased region" description="Polar residues" evidence="1">
    <location>
        <begin position="14"/>
        <end position="36"/>
    </location>
</feature>
<reference evidence="3" key="1">
    <citation type="submission" date="2015-09" db="EMBL/GenBank/DDBJ databases">
        <authorList>
            <person name="Fill T.P."/>
            <person name="Baretta J.F."/>
            <person name="de Almeida L.G."/>
            <person name="Rocha M."/>
            <person name="de Souza D.H."/>
            <person name="Malavazi I."/>
            <person name="Cerdeira L.T."/>
            <person name="Hong H."/>
            <person name="Samborskyy M."/>
            <person name="de Vasconcelos A.T."/>
            <person name="Leadlay P."/>
            <person name="Rodrigues-Filho E."/>
        </authorList>
    </citation>
    <scope>NUCLEOTIDE SEQUENCE [LARGE SCALE GENOMIC DNA]</scope>
    <source>
        <strain evidence="3">LaBioMMi 136</strain>
    </source>
</reference>
<evidence type="ECO:0000256" key="1">
    <source>
        <dbReference type="SAM" id="MobiDB-lite"/>
    </source>
</evidence>
<evidence type="ECO:0000313" key="2">
    <source>
        <dbReference type="EMBL" id="OOQ83876.1"/>
    </source>
</evidence>
<comment type="caution">
    <text evidence="2">The sequence shown here is derived from an EMBL/GenBank/DDBJ whole genome shotgun (WGS) entry which is preliminary data.</text>
</comment>
<gene>
    <name evidence="2" type="ORF">PEBR_32748</name>
</gene>
<dbReference type="AlphaFoldDB" id="A0A1S9RER0"/>
<sequence>MPCQCSLITCLCGGQSSSDSDEGNQSVSQTNLTELQSGPRDVAMDASWLRDRGSQLVRWIDNATEPGCPVSKSTQSSNLLRRHGIQVVETRLSGNLSEIEQELILPPPREMPRIAGDYKKCTISMIHSSWHGYISPNIIAATLITRKAGSTDPHTSDIALAMFTRHHDLGGLRYVFAETVTNRQTNAHIKQILFPGEIWPPSQPRLWAYGTRQYDEIMGTRIGRTVGYFVLAGYNRGTTRITGILAYSSSSAGSLMLRFDIGRRR</sequence>
<feature type="region of interest" description="Disordered" evidence="1">
    <location>
        <begin position="13"/>
        <end position="36"/>
    </location>
</feature>
<dbReference type="EMBL" id="LJBN01000189">
    <property type="protein sequence ID" value="OOQ83876.1"/>
    <property type="molecule type" value="Genomic_DNA"/>
</dbReference>
<evidence type="ECO:0000313" key="3">
    <source>
        <dbReference type="Proteomes" id="UP000190744"/>
    </source>
</evidence>
<protein>
    <submittedName>
        <fullName evidence="2">Uncharacterized protein</fullName>
    </submittedName>
</protein>
<name>A0A1S9RER0_PENBI</name>
<proteinExistence type="predicted"/>
<organism evidence="2 3">
    <name type="scientific">Penicillium brasilianum</name>
    <dbReference type="NCBI Taxonomy" id="104259"/>
    <lineage>
        <taxon>Eukaryota</taxon>
        <taxon>Fungi</taxon>
        <taxon>Dikarya</taxon>
        <taxon>Ascomycota</taxon>
        <taxon>Pezizomycotina</taxon>
        <taxon>Eurotiomycetes</taxon>
        <taxon>Eurotiomycetidae</taxon>
        <taxon>Eurotiales</taxon>
        <taxon>Aspergillaceae</taxon>
        <taxon>Penicillium</taxon>
    </lineage>
</organism>
<accession>A0A1S9RER0</accession>